<organism evidence="2 3">
    <name type="scientific">Salix brachista</name>
    <dbReference type="NCBI Taxonomy" id="2182728"/>
    <lineage>
        <taxon>Eukaryota</taxon>
        <taxon>Viridiplantae</taxon>
        <taxon>Streptophyta</taxon>
        <taxon>Embryophyta</taxon>
        <taxon>Tracheophyta</taxon>
        <taxon>Spermatophyta</taxon>
        <taxon>Magnoliopsida</taxon>
        <taxon>eudicotyledons</taxon>
        <taxon>Gunneridae</taxon>
        <taxon>Pentapetalae</taxon>
        <taxon>rosids</taxon>
        <taxon>fabids</taxon>
        <taxon>Malpighiales</taxon>
        <taxon>Salicaceae</taxon>
        <taxon>Saliceae</taxon>
        <taxon>Salix</taxon>
    </lineage>
</organism>
<reference evidence="3" key="1">
    <citation type="journal article" date="2019" name="Gigascience">
        <title>De novo genome assembly of the endangered Acer yangbiense, a plant species with extremely small populations endemic to Yunnan Province, China.</title>
        <authorList>
            <person name="Yang J."/>
            <person name="Wariss H.M."/>
            <person name="Tao L."/>
            <person name="Zhang R."/>
            <person name="Yun Q."/>
            <person name="Hollingsworth P."/>
            <person name="Dao Z."/>
            <person name="Luo G."/>
            <person name="Guo H."/>
            <person name="Ma Y."/>
            <person name="Sun W."/>
        </authorList>
    </citation>
    <scope>NUCLEOTIDE SEQUENCE [LARGE SCALE GENOMIC DNA]</scope>
    <source>
        <strain evidence="3">cv. br00</strain>
    </source>
</reference>
<comment type="caution">
    <text evidence="2">The sequence shown here is derived from an EMBL/GenBank/DDBJ whole genome shotgun (WGS) entry which is preliminary data.</text>
</comment>
<accession>A0A5N5NM76</accession>
<gene>
    <name evidence="2" type="ORF">DKX38_002427</name>
</gene>
<evidence type="ECO:0000313" key="3">
    <source>
        <dbReference type="Proteomes" id="UP000326939"/>
    </source>
</evidence>
<feature type="domain" description="Biotin protein ligase C-terminal" evidence="1">
    <location>
        <begin position="13"/>
        <end position="50"/>
    </location>
</feature>
<proteinExistence type="predicted"/>
<name>A0A5N5NM76_9ROSI</name>
<evidence type="ECO:0000313" key="2">
    <source>
        <dbReference type="EMBL" id="KAB5568634.1"/>
    </source>
</evidence>
<dbReference type="Proteomes" id="UP000326939">
    <property type="component" value="Chromosome 2"/>
</dbReference>
<protein>
    <recommendedName>
        <fullName evidence="1">Biotin protein ligase C-terminal domain-containing protein</fullName>
    </recommendedName>
</protein>
<dbReference type="InterPro" id="IPR003142">
    <property type="entry name" value="BPL_C"/>
</dbReference>
<dbReference type="Pfam" id="PF02237">
    <property type="entry name" value="BPL_C"/>
    <property type="match status" value="1"/>
</dbReference>
<sequence length="89" mass="10199">MYSYDFVLRCSCSGQRVIIQEKNENQVVESVVTIQGLTSSGYLLAISEDNHMCELHPDGNRITWTHLHSDHYVTFLNRSPWPVLTSSKD</sequence>
<dbReference type="EMBL" id="VDCV01000002">
    <property type="protein sequence ID" value="KAB5568634.1"/>
    <property type="molecule type" value="Genomic_DNA"/>
</dbReference>
<evidence type="ECO:0000259" key="1">
    <source>
        <dbReference type="Pfam" id="PF02237"/>
    </source>
</evidence>
<keyword evidence="3" id="KW-1185">Reference proteome</keyword>
<dbReference type="AlphaFoldDB" id="A0A5N5NM76"/>